<evidence type="ECO:0000313" key="5">
    <source>
        <dbReference type="Proteomes" id="UP000663868"/>
    </source>
</evidence>
<name>A0A820EXB2_9BILA</name>
<dbReference type="PANTHER" id="PTHR10196:SF57">
    <property type="entry name" value="XYLULOSE KINASE"/>
    <property type="match status" value="1"/>
</dbReference>
<comment type="similarity">
    <text evidence="1">Belongs to the FGGY kinase family.</text>
</comment>
<dbReference type="PANTHER" id="PTHR10196">
    <property type="entry name" value="SUGAR KINASE"/>
    <property type="match status" value="1"/>
</dbReference>
<evidence type="ECO:0000313" key="4">
    <source>
        <dbReference type="EMBL" id="CAF4255157.1"/>
    </source>
</evidence>
<protein>
    <recommendedName>
        <fullName evidence="6">Carbohydrate kinase FGGY N-terminal domain-containing protein</fullName>
    </recommendedName>
</protein>
<dbReference type="InterPro" id="IPR043129">
    <property type="entry name" value="ATPase_NBD"/>
</dbReference>
<feature type="non-terminal residue" evidence="4">
    <location>
        <position position="180"/>
    </location>
</feature>
<dbReference type="AlphaFoldDB" id="A0A820EXB2"/>
<sequence>MSNEKNSQRLYLGLDLSTQQLKGIVIDEQLQTIAEEAISFNDKSLLTHHVQPNGFIVDKDDKRCITTPVFVFLEAIDVLFQKLHDQKKFDLSNIVGISGCGQQHGSVYWKTKTELESLKNFNKEKTLLLVDILQSSFSRIDCPIWMDSSTTDECQMIEKAVGNAQNLFQITGSKAYERFT</sequence>
<dbReference type="Proteomes" id="UP000663868">
    <property type="component" value="Unassembled WGS sequence"/>
</dbReference>
<evidence type="ECO:0000256" key="3">
    <source>
        <dbReference type="ARBA" id="ARBA00022777"/>
    </source>
</evidence>
<accession>A0A820EXB2</accession>
<dbReference type="GO" id="GO:0004856">
    <property type="term" value="F:D-xylulokinase activity"/>
    <property type="evidence" value="ECO:0007669"/>
    <property type="project" value="TreeGrafter"/>
</dbReference>
<evidence type="ECO:0000256" key="1">
    <source>
        <dbReference type="ARBA" id="ARBA00009156"/>
    </source>
</evidence>
<keyword evidence="2" id="KW-0808">Transferase</keyword>
<organism evidence="4 5">
    <name type="scientific">Adineta steineri</name>
    <dbReference type="NCBI Taxonomy" id="433720"/>
    <lineage>
        <taxon>Eukaryota</taxon>
        <taxon>Metazoa</taxon>
        <taxon>Spiralia</taxon>
        <taxon>Gnathifera</taxon>
        <taxon>Rotifera</taxon>
        <taxon>Eurotatoria</taxon>
        <taxon>Bdelloidea</taxon>
        <taxon>Adinetida</taxon>
        <taxon>Adinetidae</taxon>
        <taxon>Adineta</taxon>
    </lineage>
</organism>
<dbReference type="Gene3D" id="3.30.420.40">
    <property type="match status" value="1"/>
</dbReference>
<evidence type="ECO:0000256" key="2">
    <source>
        <dbReference type="ARBA" id="ARBA00022679"/>
    </source>
</evidence>
<dbReference type="GO" id="GO:0005997">
    <property type="term" value="P:xylulose metabolic process"/>
    <property type="evidence" value="ECO:0007669"/>
    <property type="project" value="TreeGrafter"/>
</dbReference>
<comment type="caution">
    <text evidence="4">The sequence shown here is derived from an EMBL/GenBank/DDBJ whole genome shotgun (WGS) entry which is preliminary data.</text>
</comment>
<evidence type="ECO:0008006" key="6">
    <source>
        <dbReference type="Google" id="ProtNLM"/>
    </source>
</evidence>
<reference evidence="4" key="1">
    <citation type="submission" date="2021-02" db="EMBL/GenBank/DDBJ databases">
        <authorList>
            <person name="Nowell W R."/>
        </authorList>
    </citation>
    <scope>NUCLEOTIDE SEQUENCE</scope>
</reference>
<gene>
    <name evidence="4" type="ORF">KXQ929_LOCUS43029</name>
</gene>
<keyword evidence="3" id="KW-0418">Kinase</keyword>
<dbReference type="GO" id="GO:0005829">
    <property type="term" value="C:cytosol"/>
    <property type="evidence" value="ECO:0007669"/>
    <property type="project" value="TreeGrafter"/>
</dbReference>
<proteinExistence type="inferred from homology"/>
<dbReference type="SUPFAM" id="SSF53067">
    <property type="entry name" value="Actin-like ATPase domain"/>
    <property type="match status" value="1"/>
</dbReference>
<dbReference type="EMBL" id="CAJOBB010011061">
    <property type="protein sequence ID" value="CAF4255157.1"/>
    <property type="molecule type" value="Genomic_DNA"/>
</dbReference>